<evidence type="ECO:0000256" key="4">
    <source>
        <dbReference type="ARBA" id="ARBA00022727"/>
    </source>
</evidence>
<dbReference type="EMBL" id="UOEA01000060">
    <property type="protein sequence ID" value="VAV84139.1"/>
    <property type="molecule type" value="Genomic_DNA"/>
</dbReference>
<keyword evidence="5" id="KW-0547">Nucleotide-binding</keyword>
<evidence type="ECO:0000256" key="6">
    <source>
        <dbReference type="ARBA" id="ARBA00022777"/>
    </source>
</evidence>
<dbReference type="NCBIfam" id="TIGR00041">
    <property type="entry name" value="DTMP_kinase"/>
    <property type="match status" value="1"/>
</dbReference>
<keyword evidence="3 10" id="KW-0808">Transferase</keyword>
<evidence type="ECO:0000256" key="2">
    <source>
        <dbReference type="ARBA" id="ARBA00012980"/>
    </source>
</evidence>
<dbReference type="InterPro" id="IPR027417">
    <property type="entry name" value="P-loop_NTPase"/>
</dbReference>
<accession>A0A3B0QVK9</accession>
<dbReference type="GO" id="GO:0005829">
    <property type="term" value="C:cytosol"/>
    <property type="evidence" value="ECO:0007669"/>
    <property type="project" value="TreeGrafter"/>
</dbReference>
<gene>
    <name evidence="10" type="ORF">MNBD_DELTA01-768</name>
</gene>
<name>A0A3B0QVK9_9ZZZZ</name>
<organism evidence="10">
    <name type="scientific">hydrothermal vent metagenome</name>
    <dbReference type="NCBI Taxonomy" id="652676"/>
    <lineage>
        <taxon>unclassified sequences</taxon>
        <taxon>metagenomes</taxon>
        <taxon>ecological metagenomes</taxon>
    </lineage>
</organism>
<comment type="similarity">
    <text evidence="1">Belongs to the thymidylate kinase family.</text>
</comment>
<evidence type="ECO:0000256" key="5">
    <source>
        <dbReference type="ARBA" id="ARBA00022741"/>
    </source>
</evidence>
<evidence type="ECO:0000256" key="3">
    <source>
        <dbReference type="ARBA" id="ARBA00022679"/>
    </source>
</evidence>
<feature type="domain" description="Thymidylate kinase-like" evidence="9">
    <location>
        <begin position="5"/>
        <end position="203"/>
    </location>
</feature>
<dbReference type="InterPro" id="IPR018094">
    <property type="entry name" value="Thymidylate_kinase"/>
</dbReference>
<dbReference type="GO" id="GO:0006227">
    <property type="term" value="P:dUDP biosynthetic process"/>
    <property type="evidence" value="ECO:0007669"/>
    <property type="project" value="TreeGrafter"/>
</dbReference>
<sequence>MFITFEGIEGSGKSTQMEMLAGYLERQGRKVMAVREPGGTILGERVRALLLAKEEDVIEPWSELFLYEACRAEIMVKVIAPALKDGYIVICDRFTDSTLAYQGFARGLPREIITSLNEVATQGVAPDMTILVDCPVEVGLGRALKRTAERESGGQAAEDRFEQEAVSFHDRVRTGFLELAEGNPGRIKVVDGTGEIPVIHSEICDIIMHQLAGEG</sequence>
<keyword evidence="6 10" id="KW-0418">Kinase</keyword>
<dbReference type="PANTHER" id="PTHR10344:SF4">
    <property type="entry name" value="UMP-CMP KINASE 2, MITOCHONDRIAL"/>
    <property type="match status" value="1"/>
</dbReference>
<keyword evidence="4" id="KW-0545">Nucleotide biosynthesis</keyword>
<dbReference type="InterPro" id="IPR018095">
    <property type="entry name" value="Thymidylate_kin_CS"/>
</dbReference>
<evidence type="ECO:0000256" key="7">
    <source>
        <dbReference type="ARBA" id="ARBA00022840"/>
    </source>
</evidence>
<dbReference type="GO" id="GO:0005524">
    <property type="term" value="F:ATP binding"/>
    <property type="evidence" value="ECO:0007669"/>
    <property type="project" value="UniProtKB-KW"/>
</dbReference>
<dbReference type="InterPro" id="IPR039430">
    <property type="entry name" value="Thymidylate_kin-like_dom"/>
</dbReference>
<dbReference type="GO" id="GO:0006233">
    <property type="term" value="P:dTDP biosynthetic process"/>
    <property type="evidence" value="ECO:0007669"/>
    <property type="project" value="InterPro"/>
</dbReference>
<evidence type="ECO:0000313" key="10">
    <source>
        <dbReference type="EMBL" id="VAV84139.1"/>
    </source>
</evidence>
<proteinExistence type="inferred from homology"/>
<dbReference type="GO" id="GO:0006235">
    <property type="term" value="P:dTTP biosynthetic process"/>
    <property type="evidence" value="ECO:0007669"/>
    <property type="project" value="TreeGrafter"/>
</dbReference>
<dbReference type="GO" id="GO:0004798">
    <property type="term" value="F:dTMP kinase activity"/>
    <property type="evidence" value="ECO:0007669"/>
    <property type="project" value="UniProtKB-EC"/>
</dbReference>
<dbReference type="Gene3D" id="3.40.50.300">
    <property type="entry name" value="P-loop containing nucleotide triphosphate hydrolases"/>
    <property type="match status" value="1"/>
</dbReference>
<dbReference type="Pfam" id="PF02223">
    <property type="entry name" value="Thymidylate_kin"/>
    <property type="match status" value="1"/>
</dbReference>
<dbReference type="FunFam" id="3.40.50.300:FF:000225">
    <property type="entry name" value="Thymidylate kinase"/>
    <property type="match status" value="1"/>
</dbReference>
<reference evidence="10" key="1">
    <citation type="submission" date="2018-06" db="EMBL/GenBank/DDBJ databases">
        <authorList>
            <person name="Zhirakovskaya E."/>
        </authorList>
    </citation>
    <scope>NUCLEOTIDE SEQUENCE</scope>
</reference>
<dbReference type="HAMAP" id="MF_00165">
    <property type="entry name" value="Thymidylate_kinase"/>
    <property type="match status" value="1"/>
</dbReference>
<dbReference type="CDD" id="cd01672">
    <property type="entry name" value="TMPK"/>
    <property type="match status" value="1"/>
</dbReference>
<evidence type="ECO:0000256" key="1">
    <source>
        <dbReference type="ARBA" id="ARBA00009776"/>
    </source>
</evidence>
<protein>
    <recommendedName>
        <fullName evidence="2">dTMP kinase</fullName>
        <ecNumber evidence="2">2.7.4.9</ecNumber>
    </recommendedName>
</protein>
<keyword evidence="7" id="KW-0067">ATP-binding</keyword>
<dbReference type="PANTHER" id="PTHR10344">
    <property type="entry name" value="THYMIDYLATE KINASE"/>
    <property type="match status" value="1"/>
</dbReference>
<dbReference type="SUPFAM" id="SSF52540">
    <property type="entry name" value="P-loop containing nucleoside triphosphate hydrolases"/>
    <property type="match status" value="1"/>
</dbReference>
<evidence type="ECO:0000259" key="9">
    <source>
        <dbReference type="Pfam" id="PF02223"/>
    </source>
</evidence>
<dbReference type="AlphaFoldDB" id="A0A3B0QVK9"/>
<dbReference type="EC" id="2.7.4.9" evidence="2"/>
<comment type="catalytic activity">
    <reaction evidence="8">
        <text>dTMP + ATP = dTDP + ADP</text>
        <dbReference type="Rhea" id="RHEA:13517"/>
        <dbReference type="ChEBI" id="CHEBI:30616"/>
        <dbReference type="ChEBI" id="CHEBI:58369"/>
        <dbReference type="ChEBI" id="CHEBI:63528"/>
        <dbReference type="ChEBI" id="CHEBI:456216"/>
        <dbReference type="EC" id="2.7.4.9"/>
    </reaction>
</comment>
<evidence type="ECO:0000256" key="8">
    <source>
        <dbReference type="ARBA" id="ARBA00048743"/>
    </source>
</evidence>
<dbReference type="PROSITE" id="PS01331">
    <property type="entry name" value="THYMIDYLATE_KINASE"/>
    <property type="match status" value="1"/>
</dbReference>